<protein>
    <submittedName>
        <fullName evidence="2">Cyclic di-GMP phosphodiesterase PdeB</fullName>
    </submittedName>
</protein>
<dbReference type="AlphaFoldDB" id="A0A7Z8Y6R1"/>
<dbReference type="PROSITE" id="PS50883">
    <property type="entry name" value="EAL"/>
    <property type="match status" value="1"/>
</dbReference>
<reference evidence="2 3" key="1">
    <citation type="submission" date="2018-11" db="EMBL/GenBank/DDBJ databases">
        <authorList>
            <person name="Peiro R."/>
            <person name="Begona"/>
            <person name="Cbmso G."/>
            <person name="Lopez M."/>
            <person name="Gonzalez S."/>
            <person name="Sacristan E."/>
            <person name="Castillo E."/>
        </authorList>
    </citation>
    <scope>NUCLEOTIDE SEQUENCE [LARGE SCALE GENOMIC DNA]</scope>
    <source>
        <strain evidence="2">Brev_genome</strain>
    </source>
</reference>
<dbReference type="SMART" id="SM00052">
    <property type="entry name" value="EAL"/>
    <property type="match status" value="1"/>
</dbReference>
<dbReference type="CDD" id="cd01948">
    <property type="entry name" value="EAL"/>
    <property type="match status" value="1"/>
</dbReference>
<evidence type="ECO:0000313" key="2">
    <source>
        <dbReference type="EMBL" id="VDC51838.1"/>
    </source>
</evidence>
<name>A0A7Z8Y6R1_9CAUL</name>
<dbReference type="Pfam" id="PF00563">
    <property type="entry name" value="EAL"/>
    <property type="match status" value="1"/>
</dbReference>
<dbReference type="InterPro" id="IPR001633">
    <property type="entry name" value="EAL_dom"/>
</dbReference>
<evidence type="ECO:0000259" key="1">
    <source>
        <dbReference type="PROSITE" id="PS50883"/>
    </source>
</evidence>
<sequence>MHAVGMSMTARLLGLAFASADALVEIDAKGSVAFALGAGPSPGQDVGALWTGKPLLDFLHEGAGAVETLLATKPGGRSPATQILIRVGTDRVRRASLRAFILPQLAPAISCSISYEGPAIALADVETPPLSDAEGFLAQAACIVEGAPGLSLAFLDIRGLECLGGEVADKVYRRIEATLQSAAAQGSSAAQITPERFAVLRPSGDTRDLAAEIVEAGRAEGVDLGAESFISSVPKGADTLCVLRAMRFAIEGCLKDDGLANPQIAFSDSLKRTFRDAEAFRSVVKSREFQVHYQPIVHLASRSVHHFEALARFSSNNNGPANAIRMAEELDLIESFDLAVAEKVLKRMRAPGAGLLKMAINVSGSSLGDDTYVEQLLHMTAGSPAERKRLIVEVTETSALADIEAANRRLAALRETGIKVCIDDFGSGAASYDYLRKLTVDAVKIDGSLVRDLETDELGRDLLRNIVELCRSMKLETIAEMIETEGVVTELKALGVEYGQGWLFGRAEAEPRTQLASAAPVRRRGAVEAWG</sequence>
<dbReference type="InterPro" id="IPR035919">
    <property type="entry name" value="EAL_sf"/>
</dbReference>
<organism evidence="2 3">
    <name type="scientific">Brevundimonas mediterranea</name>
    <dbReference type="NCBI Taxonomy" id="74329"/>
    <lineage>
        <taxon>Bacteria</taxon>
        <taxon>Pseudomonadati</taxon>
        <taxon>Pseudomonadota</taxon>
        <taxon>Alphaproteobacteria</taxon>
        <taxon>Caulobacterales</taxon>
        <taxon>Caulobacteraceae</taxon>
        <taxon>Brevundimonas</taxon>
    </lineage>
</organism>
<evidence type="ECO:0000313" key="3">
    <source>
        <dbReference type="Proteomes" id="UP000289220"/>
    </source>
</evidence>
<proteinExistence type="predicted"/>
<keyword evidence="3" id="KW-1185">Reference proteome</keyword>
<dbReference type="Proteomes" id="UP000289220">
    <property type="component" value="Unassembled WGS sequence"/>
</dbReference>
<comment type="caution">
    <text evidence="2">The sequence shown here is derived from an EMBL/GenBank/DDBJ whole genome shotgun (WGS) entry which is preliminary data.</text>
</comment>
<feature type="domain" description="EAL" evidence="1">
    <location>
        <begin position="273"/>
        <end position="521"/>
    </location>
</feature>
<dbReference type="EMBL" id="UXHF01000008">
    <property type="protein sequence ID" value="VDC51838.1"/>
    <property type="molecule type" value="Genomic_DNA"/>
</dbReference>
<dbReference type="InterPro" id="IPR050706">
    <property type="entry name" value="Cyclic-di-GMP_PDE-like"/>
</dbReference>
<gene>
    <name evidence="2" type="primary">pdeB_1</name>
    <name evidence="2" type="ORF">BREV_BREV_00628</name>
</gene>
<accession>A0A7Z8Y6R1</accession>
<dbReference type="GO" id="GO:0071111">
    <property type="term" value="F:cyclic-guanylate-specific phosphodiesterase activity"/>
    <property type="evidence" value="ECO:0007669"/>
    <property type="project" value="InterPro"/>
</dbReference>
<dbReference type="Gene3D" id="3.20.20.450">
    <property type="entry name" value="EAL domain"/>
    <property type="match status" value="1"/>
</dbReference>
<dbReference type="PANTHER" id="PTHR33121:SF79">
    <property type="entry name" value="CYCLIC DI-GMP PHOSPHODIESTERASE PDED-RELATED"/>
    <property type="match status" value="1"/>
</dbReference>
<dbReference type="PANTHER" id="PTHR33121">
    <property type="entry name" value="CYCLIC DI-GMP PHOSPHODIESTERASE PDEF"/>
    <property type="match status" value="1"/>
</dbReference>
<dbReference type="SUPFAM" id="SSF141868">
    <property type="entry name" value="EAL domain-like"/>
    <property type="match status" value="1"/>
</dbReference>